<feature type="region of interest" description="Disordered" evidence="1">
    <location>
        <begin position="186"/>
        <end position="241"/>
    </location>
</feature>
<dbReference type="Gene3D" id="3.40.525.10">
    <property type="entry name" value="CRAL-TRIO lipid binding domain"/>
    <property type="match status" value="1"/>
</dbReference>
<gene>
    <name evidence="2" type="ORF">PCOR1329_LOCUS69900</name>
</gene>
<dbReference type="Proteomes" id="UP001189429">
    <property type="component" value="Unassembled WGS sequence"/>
</dbReference>
<feature type="compositionally biased region" description="Basic and acidic residues" evidence="1">
    <location>
        <begin position="222"/>
        <end position="239"/>
    </location>
</feature>
<dbReference type="EMBL" id="CAUYUJ010019195">
    <property type="protein sequence ID" value="CAK0889345.1"/>
    <property type="molecule type" value="Genomic_DNA"/>
</dbReference>
<evidence type="ECO:0000313" key="2">
    <source>
        <dbReference type="EMBL" id="CAK0889345.1"/>
    </source>
</evidence>
<evidence type="ECO:0000313" key="3">
    <source>
        <dbReference type="Proteomes" id="UP001189429"/>
    </source>
</evidence>
<reference evidence="2" key="1">
    <citation type="submission" date="2023-10" db="EMBL/GenBank/DDBJ databases">
        <authorList>
            <person name="Chen Y."/>
            <person name="Shah S."/>
            <person name="Dougan E. K."/>
            <person name="Thang M."/>
            <person name="Chan C."/>
        </authorList>
    </citation>
    <scope>NUCLEOTIDE SEQUENCE [LARGE SCALE GENOMIC DNA]</scope>
</reference>
<comment type="caution">
    <text evidence="2">The sequence shown here is derived from an EMBL/GenBank/DDBJ whole genome shotgun (WGS) entry which is preliminary data.</text>
</comment>
<keyword evidence="3" id="KW-1185">Reference proteome</keyword>
<dbReference type="InterPro" id="IPR036865">
    <property type="entry name" value="CRAL-TRIO_dom_sf"/>
</dbReference>
<accession>A0ABN9WT89</accession>
<sequence length="272" mass="30622">MLRDDPIVLRYPEYLPTEEEVELAVGLLQRPGHAELWEALRESVSIGGSPTADLLRFCWQARQEKKRGEECAKDAVELVRRCVETRRTLGMDSLLATSCPLAPEFRELYLATVPTSFHGADRLGHPLYILRYGSVDMLAFQRLWQEGELARQRCGLAENAAVLAYLRGVEYMTKVLMPEQARLVGRPVDRTGTGRHRPRRHRHAAPRPSPEKLPRRGVQARLDPRPGDRFLHRGGERSVDPLQSRVAAGETVRAPGDAGQGLRLLLRGRGCQ</sequence>
<organism evidence="2 3">
    <name type="scientific">Prorocentrum cordatum</name>
    <dbReference type="NCBI Taxonomy" id="2364126"/>
    <lineage>
        <taxon>Eukaryota</taxon>
        <taxon>Sar</taxon>
        <taxon>Alveolata</taxon>
        <taxon>Dinophyceae</taxon>
        <taxon>Prorocentrales</taxon>
        <taxon>Prorocentraceae</taxon>
        <taxon>Prorocentrum</taxon>
    </lineage>
</organism>
<proteinExistence type="predicted"/>
<protein>
    <submittedName>
        <fullName evidence="2">Uncharacterized protein</fullName>
    </submittedName>
</protein>
<feature type="compositionally biased region" description="Basic residues" evidence="1">
    <location>
        <begin position="193"/>
        <end position="205"/>
    </location>
</feature>
<evidence type="ECO:0000256" key="1">
    <source>
        <dbReference type="SAM" id="MobiDB-lite"/>
    </source>
</evidence>
<name>A0ABN9WT89_9DINO</name>